<dbReference type="InterPro" id="IPR045054">
    <property type="entry name" value="P4HA-like"/>
</dbReference>
<dbReference type="AlphaFoldDB" id="A0A9W7E9X6"/>
<reference evidence="8" key="1">
    <citation type="journal article" date="2023" name="Commun. Biol.">
        <title>Genome analysis of Parmales, the sister group of diatoms, reveals the evolutionary specialization of diatoms from phago-mixotrophs to photoautotrophs.</title>
        <authorList>
            <person name="Ban H."/>
            <person name="Sato S."/>
            <person name="Yoshikawa S."/>
            <person name="Yamada K."/>
            <person name="Nakamura Y."/>
            <person name="Ichinomiya M."/>
            <person name="Sato N."/>
            <person name="Blanc-Mathieu R."/>
            <person name="Endo H."/>
            <person name="Kuwata A."/>
            <person name="Ogata H."/>
        </authorList>
    </citation>
    <scope>NUCLEOTIDE SEQUENCE [LARGE SCALE GENOMIC DNA]</scope>
    <source>
        <strain evidence="8">NIES 3700</strain>
    </source>
</reference>
<evidence type="ECO:0000313" key="7">
    <source>
        <dbReference type="EMBL" id="GMH70385.1"/>
    </source>
</evidence>
<dbReference type="EMBL" id="BRXW01000619">
    <property type="protein sequence ID" value="GMH70385.1"/>
    <property type="molecule type" value="Genomic_DNA"/>
</dbReference>
<sequence>MQKPWLTSACEEPRPLELERIKLPDNQTDFAGVIRNVLTPEECLHLIAMTEKVGYEQATVTTFGDKQVTMTNYRNSSRCIIDSDNLSGVIWERISNLIPNPSQINSLQREALREGNSETSERESFLTKITSRLGVGPRESDHWSAYEINHRMRFLRYDNGEYFNRHGDGCYVDRSEDRSRANRRQSWVSFQIYLNEGFEGGATTFMARGQNEEQNVSVVPEVGMVLLFSHPIEHQGDLVVSGRKYAIRSDVMYERDGF</sequence>
<dbReference type="PANTHER" id="PTHR10869:SF241">
    <property type="entry name" value="FE2OG DIOXYGENASE DOMAIN-CONTAINING PROTEIN"/>
    <property type="match status" value="1"/>
</dbReference>
<organism evidence="7 8">
    <name type="scientific">Triparma laevis f. longispina</name>
    <dbReference type="NCBI Taxonomy" id="1714387"/>
    <lineage>
        <taxon>Eukaryota</taxon>
        <taxon>Sar</taxon>
        <taxon>Stramenopiles</taxon>
        <taxon>Ochrophyta</taxon>
        <taxon>Bolidophyceae</taxon>
        <taxon>Parmales</taxon>
        <taxon>Triparmaceae</taxon>
        <taxon>Triparma</taxon>
    </lineage>
</organism>
<keyword evidence="8" id="KW-1185">Reference proteome</keyword>
<evidence type="ECO:0000256" key="1">
    <source>
        <dbReference type="ARBA" id="ARBA00001961"/>
    </source>
</evidence>
<evidence type="ECO:0000259" key="6">
    <source>
        <dbReference type="SMART" id="SM00702"/>
    </source>
</evidence>
<feature type="domain" description="Prolyl 4-hydroxylase alpha subunit" evidence="6">
    <location>
        <begin position="29"/>
        <end position="252"/>
    </location>
</feature>
<keyword evidence="4" id="KW-0560">Oxidoreductase</keyword>
<evidence type="ECO:0000256" key="4">
    <source>
        <dbReference type="ARBA" id="ARBA00023002"/>
    </source>
</evidence>
<dbReference type="SMART" id="SM00702">
    <property type="entry name" value="P4Hc"/>
    <property type="match status" value="1"/>
</dbReference>
<dbReference type="Gene3D" id="2.60.120.620">
    <property type="entry name" value="q2cbj1_9rhob like domain"/>
    <property type="match status" value="1"/>
</dbReference>
<dbReference type="Pfam" id="PF13640">
    <property type="entry name" value="2OG-FeII_Oxy_3"/>
    <property type="match status" value="1"/>
</dbReference>
<comment type="caution">
    <text evidence="7">The sequence shown here is derived from an EMBL/GenBank/DDBJ whole genome shotgun (WGS) entry which is preliminary data.</text>
</comment>
<proteinExistence type="predicted"/>
<keyword evidence="5" id="KW-0408">Iron</keyword>
<dbReference type="GO" id="GO:0005783">
    <property type="term" value="C:endoplasmic reticulum"/>
    <property type="evidence" value="ECO:0007669"/>
    <property type="project" value="TreeGrafter"/>
</dbReference>
<keyword evidence="2" id="KW-0479">Metal-binding</keyword>
<dbReference type="GO" id="GO:0005506">
    <property type="term" value="F:iron ion binding"/>
    <property type="evidence" value="ECO:0007669"/>
    <property type="project" value="InterPro"/>
</dbReference>
<dbReference type="GO" id="GO:0031418">
    <property type="term" value="F:L-ascorbic acid binding"/>
    <property type="evidence" value="ECO:0007669"/>
    <property type="project" value="InterPro"/>
</dbReference>
<evidence type="ECO:0000313" key="8">
    <source>
        <dbReference type="Proteomes" id="UP001165122"/>
    </source>
</evidence>
<evidence type="ECO:0000256" key="5">
    <source>
        <dbReference type="ARBA" id="ARBA00023004"/>
    </source>
</evidence>
<protein>
    <recommendedName>
        <fullName evidence="6">Prolyl 4-hydroxylase alpha subunit domain-containing protein</fullName>
    </recommendedName>
</protein>
<dbReference type="Proteomes" id="UP001165122">
    <property type="component" value="Unassembled WGS sequence"/>
</dbReference>
<comment type="cofactor">
    <cofactor evidence="1">
        <name>L-ascorbate</name>
        <dbReference type="ChEBI" id="CHEBI:38290"/>
    </cofactor>
</comment>
<evidence type="ECO:0000256" key="2">
    <source>
        <dbReference type="ARBA" id="ARBA00022723"/>
    </source>
</evidence>
<evidence type="ECO:0000256" key="3">
    <source>
        <dbReference type="ARBA" id="ARBA00022964"/>
    </source>
</evidence>
<dbReference type="InterPro" id="IPR006620">
    <property type="entry name" value="Pro_4_hyd_alph"/>
</dbReference>
<dbReference type="OrthoDB" id="69177at2759"/>
<keyword evidence="3" id="KW-0223">Dioxygenase</keyword>
<dbReference type="InterPro" id="IPR044862">
    <property type="entry name" value="Pro_4_hyd_alph_FE2OG_OXY"/>
</dbReference>
<gene>
    <name evidence="7" type="ORF">TrLO_g11147</name>
</gene>
<dbReference type="PANTHER" id="PTHR10869">
    <property type="entry name" value="PROLYL 4-HYDROXYLASE ALPHA SUBUNIT"/>
    <property type="match status" value="1"/>
</dbReference>
<accession>A0A9W7E9X6</accession>
<name>A0A9W7E9X6_9STRA</name>
<dbReference type="GO" id="GO:0004656">
    <property type="term" value="F:procollagen-proline 4-dioxygenase activity"/>
    <property type="evidence" value="ECO:0007669"/>
    <property type="project" value="TreeGrafter"/>
</dbReference>